<evidence type="ECO:0000256" key="5">
    <source>
        <dbReference type="ARBA" id="ARBA00023136"/>
    </source>
</evidence>
<name>A0ABN5CDG0_PSEO7</name>
<dbReference type="PANTHER" id="PTHR30213:SF0">
    <property type="entry name" value="UPF0761 MEMBRANE PROTEIN YIHY"/>
    <property type="match status" value="1"/>
</dbReference>
<proteinExistence type="predicted"/>
<keyword evidence="3 7" id="KW-0812">Transmembrane</keyword>
<protein>
    <submittedName>
        <fullName evidence="8">Membrane protein</fullName>
    </submittedName>
</protein>
<feature type="transmembrane region" description="Helical" evidence="7">
    <location>
        <begin position="37"/>
        <end position="66"/>
    </location>
</feature>
<evidence type="ECO:0000313" key="9">
    <source>
        <dbReference type="Proteomes" id="UP000016521"/>
    </source>
</evidence>
<evidence type="ECO:0000256" key="4">
    <source>
        <dbReference type="ARBA" id="ARBA00022989"/>
    </source>
</evidence>
<organism evidence="8 9">
    <name type="scientific">Pseudoalteromonas piscicida</name>
    <dbReference type="NCBI Taxonomy" id="43662"/>
    <lineage>
        <taxon>Bacteria</taxon>
        <taxon>Pseudomonadati</taxon>
        <taxon>Pseudomonadota</taxon>
        <taxon>Gammaproteobacteria</taxon>
        <taxon>Alteromonadales</taxon>
        <taxon>Pseudoalteromonadaceae</taxon>
        <taxon>Pseudoalteromonas</taxon>
    </lineage>
</organism>
<keyword evidence="4 7" id="KW-1133">Transmembrane helix</keyword>
<dbReference type="RefSeq" id="WP_010374701.1">
    <property type="nucleotide sequence ID" value="NZ_CP011924.1"/>
</dbReference>
<feature type="region of interest" description="Disordered" evidence="6">
    <location>
        <begin position="294"/>
        <end position="323"/>
    </location>
</feature>
<feature type="transmembrane region" description="Helical" evidence="7">
    <location>
        <begin position="258"/>
        <end position="281"/>
    </location>
</feature>
<keyword evidence="2" id="KW-1003">Cell membrane</keyword>
<evidence type="ECO:0000256" key="7">
    <source>
        <dbReference type="SAM" id="Phobius"/>
    </source>
</evidence>
<dbReference type="Pfam" id="PF03631">
    <property type="entry name" value="Virul_fac_BrkB"/>
    <property type="match status" value="1"/>
</dbReference>
<evidence type="ECO:0000256" key="1">
    <source>
        <dbReference type="ARBA" id="ARBA00004651"/>
    </source>
</evidence>
<evidence type="ECO:0000313" key="8">
    <source>
        <dbReference type="EMBL" id="ATD07584.1"/>
    </source>
</evidence>
<dbReference type="EMBL" id="CP011924">
    <property type="protein sequence ID" value="ATD07584.1"/>
    <property type="molecule type" value="Genomic_DNA"/>
</dbReference>
<feature type="transmembrane region" description="Helical" evidence="7">
    <location>
        <begin position="188"/>
        <end position="210"/>
    </location>
</feature>
<evidence type="ECO:0000256" key="3">
    <source>
        <dbReference type="ARBA" id="ARBA00022692"/>
    </source>
</evidence>
<accession>A0ABN5CDG0</accession>
<gene>
    <name evidence="8" type="ORF">PPIS_a2657</name>
</gene>
<keyword evidence="5 7" id="KW-0472">Membrane</keyword>
<reference evidence="8 9" key="1">
    <citation type="submission" date="2015-06" db="EMBL/GenBank/DDBJ databases">
        <authorList>
            <person name="Xie B.-B."/>
            <person name="Rong J.-C."/>
            <person name="Qin Q.-L."/>
            <person name="Zhang Y.-Z."/>
        </authorList>
    </citation>
    <scope>NUCLEOTIDE SEQUENCE [LARGE SCALE GENOMIC DNA]</scope>
    <source>
        <strain evidence="8 9">JCM 20779</strain>
    </source>
</reference>
<evidence type="ECO:0000256" key="2">
    <source>
        <dbReference type="ARBA" id="ARBA00022475"/>
    </source>
</evidence>
<sequence>MAAHKHGFNADRPSDIPALGWWDVSKRLYHSLSQDNLSLVAAGVAFYALLAIFPALAAIVAIYAYFSSPAEMVDQLLPLIDLLPPSSQEIMLQQLKALTQKSQASLSLGAIFTLLLTIWSSSKGCQALITACNITYHEHNKRQFLQALVVRFLFSVGAIFVAIVALSIIGILPIVLNLVGFTTALDSIIQLITWSILAALFHFSLAFVYRYAPHRRAAKWRWITLGSFTATSLWILASLGFSYYVAQFASYNETYGSLGGVVIMMMWLYLSAYIIIFGAALNASTELQTLKDSTVGPEKERGQRGAFVADNLTTRQRKEKEPH</sequence>
<dbReference type="PIRSF" id="PIRSF035875">
    <property type="entry name" value="RNase_BN"/>
    <property type="match status" value="1"/>
</dbReference>
<feature type="transmembrane region" description="Helical" evidence="7">
    <location>
        <begin position="222"/>
        <end position="246"/>
    </location>
</feature>
<feature type="transmembrane region" description="Helical" evidence="7">
    <location>
        <begin position="148"/>
        <end position="176"/>
    </location>
</feature>
<dbReference type="InterPro" id="IPR017039">
    <property type="entry name" value="Virul_fac_BrkB"/>
</dbReference>
<keyword evidence="9" id="KW-1185">Reference proteome</keyword>
<comment type="subcellular location">
    <subcellularLocation>
        <location evidence="1">Cell membrane</location>
        <topology evidence="1">Multi-pass membrane protein</topology>
    </subcellularLocation>
</comment>
<dbReference type="PANTHER" id="PTHR30213">
    <property type="entry name" value="INNER MEMBRANE PROTEIN YHJD"/>
    <property type="match status" value="1"/>
</dbReference>
<dbReference type="Proteomes" id="UP000016521">
    <property type="component" value="Chromosome I"/>
</dbReference>
<evidence type="ECO:0000256" key="6">
    <source>
        <dbReference type="SAM" id="MobiDB-lite"/>
    </source>
</evidence>
<dbReference type="NCBIfam" id="TIGR00765">
    <property type="entry name" value="yihY_not_rbn"/>
    <property type="match status" value="1"/>
</dbReference>